<proteinExistence type="predicted"/>
<protein>
    <submittedName>
        <fullName evidence="1">Uncharacterized protein</fullName>
    </submittedName>
</protein>
<name>A0ABP0VMA8_9BRYO</name>
<dbReference type="Proteomes" id="UP001497444">
    <property type="component" value="Chromosome 1"/>
</dbReference>
<organism evidence="1 2">
    <name type="scientific">Sphagnum jensenii</name>
    <dbReference type="NCBI Taxonomy" id="128206"/>
    <lineage>
        <taxon>Eukaryota</taxon>
        <taxon>Viridiplantae</taxon>
        <taxon>Streptophyta</taxon>
        <taxon>Embryophyta</taxon>
        <taxon>Bryophyta</taxon>
        <taxon>Sphagnophytina</taxon>
        <taxon>Sphagnopsida</taxon>
        <taxon>Sphagnales</taxon>
        <taxon>Sphagnaceae</taxon>
        <taxon>Sphagnum</taxon>
    </lineage>
</organism>
<keyword evidence="2" id="KW-1185">Reference proteome</keyword>
<reference evidence="1 2" key="1">
    <citation type="submission" date="2024-02" db="EMBL/GenBank/DDBJ databases">
        <authorList>
            <consortium name="ELIXIR-Norway"/>
            <consortium name="Elixir Norway"/>
        </authorList>
    </citation>
    <scope>NUCLEOTIDE SEQUENCE [LARGE SCALE GENOMIC DNA]</scope>
</reference>
<dbReference type="EMBL" id="OZ020096">
    <property type="protein sequence ID" value="CAK9255559.1"/>
    <property type="molecule type" value="Genomic_DNA"/>
</dbReference>
<accession>A0ABP0VMA8</accession>
<evidence type="ECO:0000313" key="1">
    <source>
        <dbReference type="EMBL" id="CAK9255559.1"/>
    </source>
</evidence>
<sequence>MAGLADVTNWRLKLQQQLSLSPRMSQESELHLLSVKFVSGEFSREWQKESTSYVGWLVCSITLETCVALGDGQSDSSKMKALHLIYNLDAEFKH</sequence>
<gene>
    <name evidence="1" type="ORF">CSSPJE1EN1_LOCUS1037</name>
</gene>
<evidence type="ECO:0000313" key="2">
    <source>
        <dbReference type="Proteomes" id="UP001497444"/>
    </source>
</evidence>